<dbReference type="RefSeq" id="WP_131760303.1">
    <property type="nucleotide sequence ID" value="NZ_CAACUY010000110.1"/>
</dbReference>
<reference evidence="2" key="1">
    <citation type="journal article" date="2019" name="Int. J. Syst. Evol. Microbiol.">
        <title>The Global Catalogue of Microorganisms (GCM) 10K type strain sequencing project: providing services to taxonomists for standard genome sequencing and annotation.</title>
        <authorList>
            <consortium name="The Broad Institute Genomics Platform"/>
            <consortium name="The Broad Institute Genome Sequencing Center for Infectious Disease"/>
            <person name="Wu L."/>
            <person name="Ma J."/>
        </authorList>
    </citation>
    <scope>NUCLEOTIDE SEQUENCE [LARGE SCALE GENOMIC DNA]</scope>
    <source>
        <strain evidence="2">JCM 9371</strain>
    </source>
</reference>
<protein>
    <recommendedName>
        <fullName evidence="3">DUF1877 family protein</fullName>
    </recommendedName>
</protein>
<comment type="caution">
    <text evidence="1">The sequence shown here is derived from an EMBL/GenBank/DDBJ whole genome shotgun (WGS) entry which is preliminary data.</text>
</comment>
<evidence type="ECO:0000313" key="2">
    <source>
        <dbReference type="Proteomes" id="UP001597063"/>
    </source>
</evidence>
<proteinExistence type="predicted"/>
<organism evidence="1 2">
    <name type="scientific">Actinomadura fibrosa</name>
    <dbReference type="NCBI Taxonomy" id="111802"/>
    <lineage>
        <taxon>Bacteria</taxon>
        <taxon>Bacillati</taxon>
        <taxon>Actinomycetota</taxon>
        <taxon>Actinomycetes</taxon>
        <taxon>Streptosporangiales</taxon>
        <taxon>Thermomonosporaceae</taxon>
        <taxon>Actinomadura</taxon>
    </lineage>
</organism>
<evidence type="ECO:0008006" key="3">
    <source>
        <dbReference type="Google" id="ProtNLM"/>
    </source>
</evidence>
<keyword evidence="2" id="KW-1185">Reference proteome</keyword>
<gene>
    <name evidence="1" type="ORF">ACFQZM_30255</name>
</gene>
<dbReference type="Proteomes" id="UP001597063">
    <property type="component" value="Unassembled WGS sequence"/>
</dbReference>
<sequence length="195" mass="21710">MGYDIAVFIADWAYLEGVPAERRAEVIGNVPYLDDDQAYFDLGVGWWPPTRDAEWAAVYEFRYSKFGRHWGLGDAWEAIRDHAEPGLRDAMDEFLMGLVWEGPEGEAVHVDAGLVPDEGLNREIVREPGTVAALARAWERAAPGFDALAEPFDRYAAPRGGWVDDWGQFAGTVRGWAEVVTRADRLGWGVIALGE</sequence>
<dbReference type="EMBL" id="JBHTGP010000015">
    <property type="protein sequence ID" value="MFD0688811.1"/>
    <property type="molecule type" value="Genomic_DNA"/>
</dbReference>
<evidence type="ECO:0000313" key="1">
    <source>
        <dbReference type="EMBL" id="MFD0688811.1"/>
    </source>
</evidence>
<name>A0ABW2XX16_9ACTN</name>
<accession>A0ABW2XX16</accession>